<dbReference type="Gene3D" id="3.20.20.70">
    <property type="entry name" value="Aldolase class I"/>
    <property type="match status" value="1"/>
</dbReference>
<comment type="caution">
    <text evidence="2">The sequence shown here is derived from an EMBL/GenBank/DDBJ whole genome shotgun (WGS) entry which is preliminary data.</text>
</comment>
<keyword evidence="2" id="KW-0378">Hydrolase</keyword>
<dbReference type="InterPro" id="IPR009215">
    <property type="entry name" value="TIM-br_IGPS-like"/>
</dbReference>
<sequence length="283" mass="29922">MPVIPRKKILEKFRDMIERGVPIVGGGAGTGLSAKAEEAGGIDLIIIYNSGRYRMAGRGSAAGLLAYGNANEIVREMAVEVLPVVRHTPVLAGVNGTDPFILMPRFLAELKDMGFSGVQNFPTIGLFDGNMRQSFEETGMGYGLEVDMIALAHGLDLLTTPYVFNPDEARAMTKAGADIVVAHMGVTTGGSIGATSAKTLDDCVKEIDAIAEAARSTRKAVIVLCHGGPISMPEDARYILERASGCHGFYGASSMERLPAEAAIQDQTASFKSLTLMPAASQN</sequence>
<dbReference type="InterPro" id="IPR013785">
    <property type="entry name" value="Aldolase_TIM"/>
</dbReference>
<evidence type="ECO:0000313" key="2">
    <source>
        <dbReference type="EMBL" id="NGN43248.1"/>
    </source>
</evidence>
<protein>
    <submittedName>
        <fullName evidence="2">Phosphoenolpyruvate hydrolase family protein</fullName>
    </submittedName>
</protein>
<name>A0A7C9VFP2_9HYPH</name>
<dbReference type="AlphaFoldDB" id="A0A7C9VFP2"/>
<dbReference type="PANTHER" id="PTHR31862">
    <property type="entry name" value="UPF0261 DOMAIN PROTEIN (AFU_ORTHOLOGUE AFUA_1G10120)"/>
    <property type="match status" value="1"/>
</dbReference>
<dbReference type="Gene3D" id="1.20.5.460">
    <property type="entry name" value="Single helix bin"/>
    <property type="match status" value="1"/>
</dbReference>
<proteinExistence type="predicted"/>
<dbReference type="SUPFAM" id="SSF51621">
    <property type="entry name" value="Phosphoenolpyruvate/pyruvate domain"/>
    <property type="match status" value="1"/>
</dbReference>
<accession>A0A7C9VFP2</accession>
<organism evidence="2 3">
    <name type="scientific">Mesorhizobium zhangyense</name>
    <dbReference type="NCBI Taxonomy" id="1776730"/>
    <lineage>
        <taxon>Bacteria</taxon>
        <taxon>Pseudomonadati</taxon>
        <taxon>Pseudomonadota</taxon>
        <taxon>Alphaproteobacteria</taxon>
        <taxon>Hyphomicrobiales</taxon>
        <taxon>Phyllobacteriaceae</taxon>
        <taxon>Mesorhizobium</taxon>
    </lineage>
</organism>
<keyword evidence="3" id="KW-1185">Reference proteome</keyword>
<dbReference type="Proteomes" id="UP000481252">
    <property type="component" value="Unassembled WGS sequence"/>
</dbReference>
<dbReference type="GO" id="GO:0016787">
    <property type="term" value="F:hydrolase activity"/>
    <property type="evidence" value="ECO:0007669"/>
    <property type="project" value="UniProtKB-KW"/>
</dbReference>
<dbReference type="InterPro" id="IPR015813">
    <property type="entry name" value="Pyrv/PenolPyrv_kinase-like_dom"/>
</dbReference>
<dbReference type="PANTHER" id="PTHR31862:SF1">
    <property type="entry name" value="UPF0261 DOMAIN PROTEIN (AFU_ORTHOLOGUE AFUA_1G10120)"/>
    <property type="match status" value="1"/>
</dbReference>
<evidence type="ECO:0000313" key="3">
    <source>
        <dbReference type="Proteomes" id="UP000481252"/>
    </source>
</evidence>
<dbReference type="RefSeq" id="WP_165119603.1">
    <property type="nucleotide sequence ID" value="NZ_JAAKZG010000008.1"/>
</dbReference>
<dbReference type="EMBL" id="JAAKZG010000008">
    <property type="protein sequence ID" value="NGN43248.1"/>
    <property type="molecule type" value="Genomic_DNA"/>
</dbReference>
<feature type="domain" description="TIM-barrel" evidence="1">
    <location>
        <begin position="8"/>
        <end position="274"/>
    </location>
</feature>
<evidence type="ECO:0000259" key="1">
    <source>
        <dbReference type="Pfam" id="PF09370"/>
    </source>
</evidence>
<dbReference type="Pfam" id="PF09370">
    <property type="entry name" value="PEP_hydrolase"/>
    <property type="match status" value="1"/>
</dbReference>
<gene>
    <name evidence="2" type="ORF">G6N74_19445</name>
</gene>
<reference evidence="2 3" key="1">
    <citation type="submission" date="2020-02" db="EMBL/GenBank/DDBJ databases">
        <title>Genome sequence of the type strain CGMCC 1.15528 of Mesorhizobium zhangyense.</title>
        <authorList>
            <person name="Gao J."/>
            <person name="Sun J."/>
        </authorList>
    </citation>
    <scope>NUCLEOTIDE SEQUENCE [LARGE SCALE GENOMIC DNA]</scope>
    <source>
        <strain evidence="2 3">CGMCC 1.15528</strain>
    </source>
</reference>
<dbReference type="InterPro" id="IPR051353">
    <property type="entry name" value="Tobamovirus_resist_UPF0261"/>
</dbReference>
<keyword evidence="2" id="KW-0670">Pyruvate</keyword>
<dbReference type="PIRSF" id="PIRSF034452">
    <property type="entry name" value="TIM-br_sig_trnsd"/>
    <property type="match status" value="1"/>
</dbReference>